<dbReference type="Proteomes" id="UP001458880">
    <property type="component" value="Unassembled WGS sequence"/>
</dbReference>
<name>A0AAW1L5T6_POPJA</name>
<gene>
    <name evidence="1" type="ORF">QE152_g17092</name>
</gene>
<proteinExistence type="predicted"/>
<dbReference type="EMBL" id="JASPKY010000168">
    <property type="protein sequence ID" value="KAK9728663.1"/>
    <property type="molecule type" value="Genomic_DNA"/>
</dbReference>
<dbReference type="AlphaFoldDB" id="A0AAW1L5T6"/>
<accession>A0AAW1L5T6</accession>
<sequence>MSKVIFAGTAPWLLNMQGWFGKMSAMGLEMHYQPFADDQVIVIEGSSVKRIEKKCGRSAEDELKSAKMKYNKEKTECMFVRIKTSVHPSPYPPQQGEDRVYVCADQNQCTSFPLPTKGEDRVYVCADQNQCTSFPLPTTPSSVITMEETIVKIKDKVKYLEAIVDRQPNFVEHVKQTQPKVTGMVSNITVVAVKRWGVGKDMRRPVYQQVVEPVVMYGG</sequence>
<evidence type="ECO:0000313" key="2">
    <source>
        <dbReference type="Proteomes" id="UP001458880"/>
    </source>
</evidence>
<comment type="caution">
    <text evidence="1">The sequence shown here is derived from an EMBL/GenBank/DDBJ whole genome shotgun (WGS) entry which is preliminary data.</text>
</comment>
<evidence type="ECO:0008006" key="3">
    <source>
        <dbReference type="Google" id="ProtNLM"/>
    </source>
</evidence>
<reference evidence="1 2" key="1">
    <citation type="journal article" date="2024" name="BMC Genomics">
        <title>De novo assembly and annotation of Popillia japonica's genome with initial clues to its potential as an invasive pest.</title>
        <authorList>
            <person name="Cucini C."/>
            <person name="Boschi S."/>
            <person name="Funari R."/>
            <person name="Cardaioli E."/>
            <person name="Iannotti N."/>
            <person name="Marturano G."/>
            <person name="Paoli F."/>
            <person name="Bruttini M."/>
            <person name="Carapelli A."/>
            <person name="Frati F."/>
            <person name="Nardi F."/>
        </authorList>
    </citation>
    <scope>NUCLEOTIDE SEQUENCE [LARGE SCALE GENOMIC DNA]</scope>
    <source>
        <strain evidence="1">DMR45628</strain>
    </source>
</reference>
<keyword evidence="2" id="KW-1185">Reference proteome</keyword>
<protein>
    <recommendedName>
        <fullName evidence="3">Vitellogenin</fullName>
    </recommendedName>
</protein>
<evidence type="ECO:0000313" key="1">
    <source>
        <dbReference type="EMBL" id="KAK9728663.1"/>
    </source>
</evidence>
<organism evidence="1 2">
    <name type="scientific">Popillia japonica</name>
    <name type="common">Japanese beetle</name>
    <dbReference type="NCBI Taxonomy" id="7064"/>
    <lineage>
        <taxon>Eukaryota</taxon>
        <taxon>Metazoa</taxon>
        <taxon>Ecdysozoa</taxon>
        <taxon>Arthropoda</taxon>
        <taxon>Hexapoda</taxon>
        <taxon>Insecta</taxon>
        <taxon>Pterygota</taxon>
        <taxon>Neoptera</taxon>
        <taxon>Endopterygota</taxon>
        <taxon>Coleoptera</taxon>
        <taxon>Polyphaga</taxon>
        <taxon>Scarabaeiformia</taxon>
        <taxon>Scarabaeidae</taxon>
        <taxon>Rutelinae</taxon>
        <taxon>Popillia</taxon>
    </lineage>
</organism>